<dbReference type="GO" id="GO:0003887">
    <property type="term" value="F:DNA-directed DNA polymerase activity"/>
    <property type="evidence" value="ECO:0007669"/>
    <property type="project" value="UniProtKB-EC"/>
</dbReference>
<dbReference type="InterPro" id="IPR050238">
    <property type="entry name" value="DNA_Rep/Repair_Clamp_Loader"/>
</dbReference>
<dbReference type="EC" id="2.7.7.7" evidence="1"/>
<protein>
    <submittedName>
        <fullName evidence="1">DNA polymerase III subunit delta</fullName>
        <ecNumber evidence="1">2.7.7.7</ecNumber>
    </submittedName>
</protein>
<keyword evidence="2" id="KW-1185">Reference proteome</keyword>
<dbReference type="RefSeq" id="WP_194212142.1">
    <property type="nucleotide sequence ID" value="NZ_CP061205.1"/>
</dbReference>
<dbReference type="PANTHER" id="PTHR11669:SF8">
    <property type="entry name" value="DNA POLYMERASE III SUBUNIT DELTA"/>
    <property type="match status" value="1"/>
</dbReference>
<evidence type="ECO:0000313" key="2">
    <source>
        <dbReference type="Proteomes" id="UP001595444"/>
    </source>
</evidence>
<dbReference type="Proteomes" id="UP001595444">
    <property type="component" value="Unassembled WGS sequence"/>
</dbReference>
<sequence>MTEDVENNHPCFTRGLTGHEHAERQFLDAFNADRLHHAWLISGPKGIGKATLAWKFAKFLLTQPSSEDEGESLFGDVLPTEVVSLTVSPENNDLQRIESGGHGGLITIERTINDKTGKLRSDIVIDDIRRLIRFFEQTSAEGGWRVAIIDAVDEMNTNASNALLKVLEEPPSKSIILLIAHSPGKLLPTIRSRCRALKLKNLHEDSVKAVLAGKYPALSNEELLATARLANGAPGRAIELASLGGINLYTKIYTILETLPRLNRPQVHALAEQLAALKADAEYRLFIQLFLGWLERMVRIRVHDGDTTDIIPGEKTQMARISTLAGVDQWLDLWEKMGNLAERANAVNLDKKQIIISMFTTLAAVAYSQ</sequence>
<dbReference type="EMBL" id="JBHRSL010000002">
    <property type="protein sequence ID" value="MFC3051037.1"/>
    <property type="molecule type" value="Genomic_DNA"/>
</dbReference>
<reference evidence="2" key="1">
    <citation type="journal article" date="2019" name="Int. J. Syst. Evol. Microbiol.">
        <title>The Global Catalogue of Microorganisms (GCM) 10K type strain sequencing project: providing services to taxonomists for standard genome sequencing and annotation.</title>
        <authorList>
            <consortium name="The Broad Institute Genomics Platform"/>
            <consortium name="The Broad Institute Genome Sequencing Center for Infectious Disease"/>
            <person name="Wu L."/>
            <person name="Ma J."/>
        </authorList>
    </citation>
    <scope>NUCLEOTIDE SEQUENCE [LARGE SCALE GENOMIC DNA]</scope>
    <source>
        <strain evidence="2">KCTC 62164</strain>
    </source>
</reference>
<proteinExistence type="predicted"/>
<gene>
    <name evidence="1" type="ORF">ACFOKA_03865</name>
</gene>
<dbReference type="Pfam" id="PF13177">
    <property type="entry name" value="DNA_pol3_delta2"/>
    <property type="match status" value="1"/>
</dbReference>
<keyword evidence="1" id="KW-0808">Transferase</keyword>
<organism evidence="1 2">
    <name type="scientific">Kordiimonas pumila</name>
    <dbReference type="NCBI Taxonomy" id="2161677"/>
    <lineage>
        <taxon>Bacteria</taxon>
        <taxon>Pseudomonadati</taxon>
        <taxon>Pseudomonadota</taxon>
        <taxon>Alphaproteobacteria</taxon>
        <taxon>Kordiimonadales</taxon>
        <taxon>Kordiimonadaceae</taxon>
        <taxon>Kordiimonas</taxon>
    </lineage>
</organism>
<evidence type="ECO:0000313" key="1">
    <source>
        <dbReference type="EMBL" id="MFC3051037.1"/>
    </source>
</evidence>
<dbReference type="InterPro" id="IPR027417">
    <property type="entry name" value="P-loop_NTPase"/>
</dbReference>
<comment type="caution">
    <text evidence="1">The sequence shown here is derived from an EMBL/GenBank/DDBJ whole genome shotgun (WGS) entry which is preliminary data.</text>
</comment>
<dbReference type="NCBIfam" id="NF005677">
    <property type="entry name" value="PRK07471.1"/>
    <property type="match status" value="1"/>
</dbReference>
<name>A0ABV7D2H2_9PROT</name>
<dbReference type="PANTHER" id="PTHR11669">
    <property type="entry name" value="REPLICATION FACTOR C / DNA POLYMERASE III GAMMA-TAU SUBUNIT"/>
    <property type="match status" value="1"/>
</dbReference>
<keyword evidence="1" id="KW-0548">Nucleotidyltransferase</keyword>
<accession>A0ABV7D2H2</accession>
<dbReference type="SUPFAM" id="SSF52540">
    <property type="entry name" value="P-loop containing nucleoside triphosphate hydrolases"/>
    <property type="match status" value="1"/>
</dbReference>
<dbReference type="Gene3D" id="3.40.50.300">
    <property type="entry name" value="P-loop containing nucleotide triphosphate hydrolases"/>
    <property type="match status" value="1"/>
</dbReference>